<sequence length="92" mass="10540">MAEKPRTYSETVVPWLDDDKYRKEFQARRVMDLLSPKLIFDPMYGKTNTPGKSLSLPVQSVGGTRYSDSTDPRQRFAPEFVHGARIPKVSYS</sequence>
<dbReference type="EMBL" id="BARS01017025">
    <property type="protein sequence ID" value="GAF93386.1"/>
    <property type="molecule type" value="Genomic_DNA"/>
</dbReference>
<reference evidence="2" key="1">
    <citation type="journal article" date="2014" name="Front. Microbiol.">
        <title>High frequency of phylogenetically diverse reductive dehalogenase-homologous genes in deep subseafloor sedimentary metagenomes.</title>
        <authorList>
            <person name="Kawai M."/>
            <person name="Futagami T."/>
            <person name="Toyoda A."/>
            <person name="Takaki Y."/>
            <person name="Nishi S."/>
            <person name="Hori S."/>
            <person name="Arai W."/>
            <person name="Tsubouchi T."/>
            <person name="Morono Y."/>
            <person name="Uchiyama I."/>
            <person name="Ito T."/>
            <person name="Fujiyama A."/>
            <person name="Inagaki F."/>
            <person name="Takami H."/>
        </authorList>
    </citation>
    <scope>NUCLEOTIDE SEQUENCE</scope>
    <source>
        <strain evidence="2">Expedition CK06-06</strain>
    </source>
</reference>
<feature type="region of interest" description="Disordered" evidence="1">
    <location>
        <begin position="51"/>
        <end position="73"/>
    </location>
</feature>
<organism evidence="2">
    <name type="scientific">marine sediment metagenome</name>
    <dbReference type="NCBI Taxonomy" id="412755"/>
    <lineage>
        <taxon>unclassified sequences</taxon>
        <taxon>metagenomes</taxon>
        <taxon>ecological metagenomes</taxon>
    </lineage>
</organism>
<comment type="caution">
    <text evidence="2">The sequence shown here is derived from an EMBL/GenBank/DDBJ whole genome shotgun (WGS) entry which is preliminary data.</text>
</comment>
<feature type="compositionally biased region" description="Polar residues" evidence="1">
    <location>
        <begin position="51"/>
        <end position="67"/>
    </location>
</feature>
<protein>
    <submittedName>
        <fullName evidence="2">Uncharacterized protein</fullName>
    </submittedName>
</protein>
<gene>
    <name evidence="2" type="ORF">S01H1_27907</name>
</gene>
<evidence type="ECO:0000313" key="2">
    <source>
        <dbReference type="EMBL" id="GAF93386.1"/>
    </source>
</evidence>
<name>X0U1Y2_9ZZZZ</name>
<dbReference type="AlphaFoldDB" id="X0U1Y2"/>
<proteinExistence type="predicted"/>
<feature type="non-terminal residue" evidence="2">
    <location>
        <position position="92"/>
    </location>
</feature>
<accession>X0U1Y2</accession>
<evidence type="ECO:0000256" key="1">
    <source>
        <dbReference type="SAM" id="MobiDB-lite"/>
    </source>
</evidence>